<dbReference type="CDD" id="cd09274">
    <property type="entry name" value="RNase_HI_RT_Ty3"/>
    <property type="match status" value="1"/>
</dbReference>
<evidence type="ECO:0000256" key="2">
    <source>
        <dbReference type="ARBA" id="ARBA00022695"/>
    </source>
</evidence>
<dbReference type="Pfam" id="PF17917">
    <property type="entry name" value="RT_RNaseH"/>
    <property type="match status" value="1"/>
</dbReference>
<evidence type="ECO:0000313" key="11">
    <source>
        <dbReference type="Proteomes" id="UP000436088"/>
    </source>
</evidence>
<protein>
    <submittedName>
        <fullName evidence="10">Uncharacterized protein</fullName>
    </submittedName>
</protein>
<keyword evidence="2" id="KW-0548">Nucleotidyltransferase</keyword>
<evidence type="ECO:0000259" key="9">
    <source>
        <dbReference type="Pfam" id="PF17917"/>
    </source>
</evidence>
<dbReference type="Gene3D" id="3.10.10.10">
    <property type="entry name" value="HIV Type 1 Reverse Transcriptase, subunit A, domain 1"/>
    <property type="match status" value="1"/>
</dbReference>
<evidence type="ECO:0000256" key="4">
    <source>
        <dbReference type="ARBA" id="ARBA00022759"/>
    </source>
</evidence>
<evidence type="ECO:0000256" key="7">
    <source>
        <dbReference type="SAM" id="MobiDB-lite"/>
    </source>
</evidence>
<dbReference type="PANTHER" id="PTHR37984">
    <property type="entry name" value="PROTEIN CBG26694"/>
    <property type="match status" value="1"/>
</dbReference>
<gene>
    <name evidence="10" type="ORF">F3Y22_tig00110580pilonHSYRG00084</name>
</gene>
<evidence type="ECO:0000313" key="10">
    <source>
        <dbReference type="EMBL" id="KAE8699322.1"/>
    </source>
</evidence>
<feature type="compositionally biased region" description="Basic and acidic residues" evidence="7">
    <location>
        <begin position="759"/>
        <end position="779"/>
    </location>
</feature>
<dbReference type="AlphaFoldDB" id="A0A6A3A894"/>
<dbReference type="GO" id="GO:0004519">
    <property type="term" value="F:endonuclease activity"/>
    <property type="evidence" value="ECO:0007669"/>
    <property type="project" value="UniProtKB-KW"/>
</dbReference>
<sequence>MSGHNSSRSEAGDDRPAESSNSHALARQGEEQTPSGVHVADQDMFFRILDAVLTHFQPPTPSTPRVNVAKKFRGLGAPKFKGETEEGLVAADLQLNDLKIMLDGLHYSDMEKLDGTVSLLRGQARIWWTNVTMRMSSDQEVINRAKALERAQNERFGDSRVQTSKRTGASSSTTPPKRGRYSGFRAQARSESITSSARATRMFVPHNEDEKGVERGINLNPLHILKFAPLHGDSENGLVVSLLWECGLKIEKAMSAKKLMLQGCQGFLANVIDTIVKEKGLNEIPIVRELPDVFPAELPRLPPDREVEFQIEVISRTAPIAMAPYCMAPKELQELKKQLQELLENGFIRPSVSPWGAPVLFVKKKDDGIRVDPQKIKAIIDWEIPKNVSEVQSFLGLAECQESFKALKRILTEAPVLVQPESGKNFVVYSDAYHNGLGCVLMQERKVVEYASKQLKPHERNYPTHDLEMTAVVFALKICRYYLYGECCYLCTDHKSLKYLMTQKELNLRQMRLVEFLKDYDVIIDYHPRKANVVVDALSRKTFAALRAMDARLSLTGNGGLCTELKLKPAWLDRIGELQSKYEICLKRIEQIKNKEIKDFEVKPDENLYYKERIVIPDNEELKKYLLTKAHCSPLTMHLGGTKMYMYLKDRDKFPDLSSSSSSSLKREASKPKGHIIWHYGAILRGTSVHFYAIIRDKFYVALLCKFIRDVVPKSGDIHNKLSKTTQLHLKTQNYDSSDRMEATNVQSSKSTNEVPNLEEAHDENKEGGSKVEKDKRKKKVADEPIYKNLEPRDEGRISAARDCWSLYINMDLRENLNKNEVDLYLMEALEKKSNPNFDILNWWKVNSTKYHILGQLARDVLAIHVSTVASEFAFSTGGRVFNFYRRSLTPKTVEALTCTQNWCRSSPISTDVEELVKYLEKLELDLASIPQLNEEQSDVEFD</sequence>
<dbReference type="Gene3D" id="3.10.20.370">
    <property type="match status" value="1"/>
</dbReference>
<dbReference type="InterPro" id="IPR041373">
    <property type="entry name" value="RT_RNaseH"/>
</dbReference>
<feature type="compositionally biased region" description="Polar residues" evidence="7">
    <location>
        <begin position="744"/>
        <end position="755"/>
    </location>
</feature>
<name>A0A6A3A894_HIBSY</name>
<dbReference type="EMBL" id="VEPZ02001040">
    <property type="protein sequence ID" value="KAE8699322.1"/>
    <property type="molecule type" value="Genomic_DNA"/>
</dbReference>
<dbReference type="InterPro" id="IPR050951">
    <property type="entry name" value="Retrovirus_Pol_polyprotein"/>
</dbReference>
<dbReference type="InterPro" id="IPR012337">
    <property type="entry name" value="RNaseH-like_sf"/>
</dbReference>
<evidence type="ECO:0000259" key="8">
    <source>
        <dbReference type="Pfam" id="PF05699"/>
    </source>
</evidence>
<evidence type="ECO:0000256" key="3">
    <source>
        <dbReference type="ARBA" id="ARBA00022722"/>
    </source>
</evidence>
<keyword evidence="5" id="KW-0378">Hydrolase</keyword>
<evidence type="ECO:0000256" key="5">
    <source>
        <dbReference type="ARBA" id="ARBA00022801"/>
    </source>
</evidence>
<reference evidence="10" key="1">
    <citation type="submission" date="2019-09" db="EMBL/GenBank/DDBJ databases">
        <title>Draft genome information of white flower Hibiscus syriacus.</title>
        <authorList>
            <person name="Kim Y.-M."/>
        </authorList>
    </citation>
    <scope>NUCLEOTIDE SEQUENCE [LARGE SCALE GENOMIC DNA]</scope>
    <source>
        <strain evidence="10">YM2019G1</strain>
    </source>
</reference>
<dbReference type="InterPro" id="IPR043502">
    <property type="entry name" value="DNA/RNA_pol_sf"/>
</dbReference>
<keyword evidence="11" id="KW-1185">Reference proteome</keyword>
<keyword evidence="6" id="KW-0695">RNA-directed DNA polymerase</keyword>
<accession>A0A6A3A894</accession>
<dbReference type="Pfam" id="PF05699">
    <property type="entry name" value="Dimer_Tnp_hAT"/>
    <property type="match status" value="1"/>
</dbReference>
<feature type="compositionally biased region" description="Polar residues" evidence="7">
    <location>
        <begin position="160"/>
        <end position="175"/>
    </location>
</feature>
<dbReference type="InterPro" id="IPR008906">
    <property type="entry name" value="HATC_C_dom"/>
</dbReference>
<dbReference type="GO" id="GO:0003964">
    <property type="term" value="F:RNA-directed DNA polymerase activity"/>
    <property type="evidence" value="ECO:0007669"/>
    <property type="project" value="UniProtKB-KW"/>
</dbReference>
<proteinExistence type="predicted"/>
<keyword evidence="3" id="KW-0540">Nuclease</keyword>
<feature type="region of interest" description="Disordered" evidence="7">
    <location>
        <begin position="730"/>
        <end position="779"/>
    </location>
</feature>
<dbReference type="GO" id="GO:0046983">
    <property type="term" value="F:protein dimerization activity"/>
    <property type="evidence" value="ECO:0007669"/>
    <property type="project" value="InterPro"/>
</dbReference>
<keyword evidence="1" id="KW-0808">Transferase</keyword>
<feature type="domain" description="HAT C-terminal dimerisation" evidence="8">
    <location>
        <begin position="821"/>
        <end position="903"/>
    </location>
</feature>
<feature type="domain" description="Reverse transcriptase RNase H-like" evidence="9">
    <location>
        <begin position="423"/>
        <end position="520"/>
    </location>
</feature>
<dbReference type="GO" id="GO:0016787">
    <property type="term" value="F:hydrolase activity"/>
    <property type="evidence" value="ECO:0007669"/>
    <property type="project" value="UniProtKB-KW"/>
</dbReference>
<feature type="region of interest" description="Disordered" evidence="7">
    <location>
        <begin position="153"/>
        <end position="186"/>
    </location>
</feature>
<keyword evidence="4" id="KW-0255">Endonuclease</keyword>
<dbReference type="SUPFAM" id="SSF53098">
    <property type="entry name" value="Ribonuclease H-like"/>
    <property type="match status" value="1"/>
</dbReference>
<evidence type="ECO:0000256" key="1">
    <source>
        <dbReference type="ARBA" id="ARBA00022679"/>
    </source>
</evidence>
<dbReference type="PANTHER" id="PTHR37984:SF5">
    <property type="entry name" value="PROTEIN NYNRIN-LIKE"/>
    <property type="match status" value="1"/>
</dbReference>
<dbReference type="Proteomes" id="UP000436088">
    <property type="component" value="Unassembled WGS sequence"/>
</dbReference>
<dbReference type="SUPFAM" id="SSF56672">
    <property type="entry name" value="DNA/RNA polymerases"/>
    <property type="match status" value="1"/>
</dbReference>
<organism evidence="10 11">
    <name type="scientific">Hibiscus syriacus</name>
    <name type="common">Rose of Sharon</name>
    <dbReference type="NCBI Taxonomy" id="106335"/>
    <lineage>
        <taxon>Eukaryota</taxon>
        <taxon>Viridiplantae</taxon>
        <taxon>Streptophyta</taxon>
        <taxon>Embryophyta</taxon>
        <taxon>Tracheophyta</taxon>
        <taxon>Spermatophyta</taxon>
        <taxon>Magnoliopsida</taxon>
        <taxon>eudicotyledons</taxon>
        <taxon>Gunneridae</taxon>
        <taxon>Pentapetalae</taxon>
        <taxon>rosids</taxon>
        <taxon>malvids</taxon>
        <taxon>Malvales</taxon>
        <taxon>Malvaceae</taxon>
        <taxon>Malvoideae</taxon>
        <taxon>Hibiscus</taxon>
    </lineage>
</organism>
<feature type="region of interest" description="Disordered" evidence="7">
    <location>
        <begin position="1"/>
        <end position="37"/>
    </location>
</feature>
<comment type="caution">
    <text evidence="10">The sequence shown here is derived from an EMBL/GenBank/DDBJ whole genome shotgun (WGS) entry which is preliminary data.</text>
</comment>
<evidence type="ECO:0000256" key="6">
    <source>
        <dbReference type="ARBA" id="ARBA00022918"/>
    </source>
</evidence>